<dbReference type="PROSITE" id="PS50032">
    <property type="entry name" value="KA1"/>
    <property type="match status" value="1"/>
</dbReference>
<dbReference type="AlphaFoldDB" id="A0A0D2LBD3"/>
<feature type="domain" description="HIT-type" evidence="10">
    <location>
        <begin position="48"/>
        <end position="82"/>
    </location>
</feature>
<dbReference type="GO" id="GO:0000492">
    <property type="term" value="P:box C/D snoRNP assembly"/>
    <property type="evidence" value="ECO:0007669"/>
    <property type="project" value="TreeGrafter"/>
</dbReference>
<feature type="region of interest" description="Disordered" evidence="8">
    <location>
        <begin position="374"/>
        <end position="393"/>
    </location>
</feature>
<dbReference type="EMBL" id="KN817536">
    <property type="protein sequence ID" value="KJA24557.1"/>
    <property type="molecule type" value="Genomic_DNA"/>
</dbReference>
<evidence type="ECO:0000259" key="9">
    <source>
        <dbReference type="PROSITE" id="PS50032"/>
    </source>
</evidence>
<dbReference type="GO" id="GO:0048254">
    <property type="term" value="P:snoRNA localization"/>
    <property type="evidence" value="ECO:0007669"/>
    <property type="project" value="TreeGrafter"/>
</dbReference>
<dbReference type="PANTHER" id="PTHR13483">
    <property type="entry name" value="BOX C_D SNORNA PROTEIN 1-RELATED"/>
    <property type="match status" value="1"/>
</dbReference>
<dbReference type="GO" id="GO:0008270">
    <property type="term" value="F:zinc ion binding"/>
    <property type="evidence" value="ECO:0007669"/>
    <property type="project" value="UniProtKB-UniRule"/>
</dbReference>
<feature type="compositionally biased region" description="Acidic residues" evidence="8">
    <location>
        <begin position="465"/>
        <end position="478"/>
    </location>
</feature>
<gene>
    <name evidence="11" type="ORF">HYPSUDRAFT_38604</name>
</gene>
<feature type="region of interest" description="Disordered" evidence="8">
    <location>
        <begin position="134"/>
        <end position="167"/>
    </location>
</feature>
<comment type="similarity">
    <text evidence="6">Belongs to the BCD1 family.</text>
</comment>
<dbReference type="GO" id="GO:0000463">
    <property type="term" value="P:maturation of LSU-rRNA from tricistronic rRNA transcript (SSU-rRNA, 5.8S rRNA, LSU-rRNA)"/>
    <property type="evidence" value="ECO:0007669"/>
    <property type="project" value="TreeGrafter"/>
</dbReference>
<dbReference type="STRING" id="945553.A0A0D2LBD3"/>
<evidence type="ECO:0000313" key="12">
    <source>
        <dbReference type="Proteomes" id="UP000054270"/>
    </source>
</evidence>
<name>A0A0D2LBD3_HYPSF</name>
<evidence type="ECO:0000256" key="5">
    <source>
        <dbReference type="ARBA" id="ARBA00049598"/>
    </source>
</evidence>
<feature type="region of interest" description="Disordered" evidence="8">
    <location>
        <begin position="455"/>
        <end position="478"/>
    </location>
</feature>
<keyword evidence="12" id="KW-1185">Reference proteome</keyword>
<dbReference type="GO" id="GO:0070761">
    <property type="term" value="C:pre-snoRNP complex"/>
    <property type="evidence" value="ECO:0007669"/>
    <property type="project" value="TreeGrafter"/>
</dbReference>
<reference evidence="12" key="1">
    <citation type="submission" date="2014-04" db="EMBL/GenBank/DDBJ databases">
        <title>Evolutionary Origins and Diversification of the Mycorrhizal Mutualists.</title>
        <authorList>
            <consortium name="DOE Joint Genome Institute"/>
            <consortium name="Mycorrhizal Genomics Consortium"/>
            <person name="Kohler A."/>
            <person name="Kuo A."/>
            <person name="Nagy L.G."/>
            <person name="Floudas D."/>
            <person name="Copeland A."/>
            <person name="Barry K.W."/>
            <person name="Cichocki N."/>
            <person name="Veneault-Fourrey C."/>
            <person name="LaButti K."/>
            <person name="Lindquist E.A."/>
            <person name="Lipzen A."/>
            <person name="Lundell T."/>
            <person name="Morin E."/>
            <person name="Murat C."/>
            <person name="Riley R."/>
            <person name="Ohm R."/>
            <person name="Sun H."/>
            <person name="Tunlid A."/>
            <person name="Henrissat B."/>
            <person name="Grigoriev I.V."/>
            <person name="Hibbett D.S."/>
            <person name="Martin F."/>
        </authorList>
    </citation>
    <scope>NUCLEOTIDE SEQUENCE [LARGE SCALE GENOMIC DNA]</scope>
    <source>
        <strain evidence="12">FD-334 SS-4</strain>
    </source>
</reference>
<dbReference type="Pfam" id="PF04438">
    <property type="entry name" value="zf-HIT"/>
    <property type="match status" value="1"/>
</dbReference>
<evidence type="ECO:0000256" key="1">
    <source>
        <dbReference type="ARBA" id="ARBA00022553"/>
    </source>
</evidence>
<evidence type="ECO:0000259" key="10">
    <source>
        <dbReference type="PROSITE" id="PS51083"/>
    </source>
</evidence>
<feature type="region of interest" description="Disordered" evidence="8">
    <location>
        <begin position="1"/>
        <end position="22"/>
    </location>
</feature>
<feature type="compositionally biased region" description="Acidic residues" evidence="8">
    <location>
        <begin position="406"/>
        <end position="438"/>
    </location>
</feature>
<dbReference type="InterPro" id="IPR051639">
    <property type="entry name" value="BCD1"/>
</dbReference>
<dbReference type="InterPro" id="IPR001772">
    <property type="entry name" value="KA1_dom"/>
</dbReference>
<keyword evidence="3 7" id="KW-0863">Zinc-finger</keyword>
<comment type="function">
    <text evidence="5">Required for box C/D snoRNAs accumulation involved in snoRNA processing, snoRNA transport to the nucleolus and ribosome biogenesis.</text>
</comment>
<evidence type="ECO:0000256" key="3">
    <source>
        <dbReference type="ARBA" id="ARBA00022771"/>
    </source>
</evidence>
<evidence type="ECO:0008006" key="13">
    <source>
        <dbReference type="Google" id="ProtNLM"/>
    </source>
</evidence>
<dbReference type="SUPFAM" id="SSF144232">
    <property type="entry name" value="HIT/MYND zinc finger-like"/>
    <property type="match status" value="1"/>
</dbReference>
<dbReference type="Pfam" id="PF25790">
    <property type="entry name" value="BCD1"/>
    <property type="match status" value="1"/>
</dbReference>
<evidence type="ECO:0000256" key="2">
    <source>
        <dbReference type="ARBA" id="ARBA00022723"/>
    </source>
</evidence>
<dbReference type="GO" id="GO:0005634">
    <property type="term" value="C:nucleus"/>
    <property type="evidence" value="ECO:0007669"/>
    <property type="project" value="TreeGrafter"/>
</dbReference>
<keyword evidence="1" id="KW-0597">Phosphoprotein</keyword>
<evidence type="ECO:0000256" key="8">
    <source>
        <dbReference type="SAM" id="MobiDB-lite"/>
    </source>
</evidence>
<evidence type="ECO:0000313" key="11">
    <source>
        <dbReference type="EMBL" id="KJA24557.1"/>
    </source>
</evidence>
<feature type="domain" description="KA1" evidence="9">
    <location>
        <begin position="166"/>
        <end position="216"/>
    </location>
</feature>
<keyword evidence="2" id="KW-0479">Metal-binding</keyword>
<dbReference type="InterPro" id="IPR007529">
    <property type="entry name" value="Znf_HIT"/>
</dbReference>
<dbReference type="PROSITE" id="PS51083">
    <property type="entry name" value="ZF_HIT"/>
    <property type="match status" value="1"/>
</dbReference>
<accession>A0A0D2LBD3</accession>
<keyword evidence="4" id="KW-0862">Zinc</keyword>
<dbReference type="InterPro" id="IPR057721">
    <property type="entry name" value="BCD1_alpha/beta"/>
</dbReference>
<dbReference type="OrthoDB" id="272357at2759"/>
<proteinExistence type="inferred from homology"/>
<dbReference type="PANTHER" id="PTHR13483:SF3">
    <property type="entry name" value="BOX C_D SNORNA PROTEIN 1"/>
    <property type="match status" value="1"/>
</dbReference>
<evidence type="ECO:0000256" key="4">
    <source>
        <dbReference type="ARBA" id="ARBA00022833"/>
    </source>
</evidence>
<evidence type="ECO:0000256" key="7">
    <source>
        <dbReference type="PROSITE-ProRule" id="PRU00453"/>
    </source>
</evidence>
<protein>
    <recommendedName>
        <fullName evidence="13">HIT-type domain-containing protein</fullName>
    </recommendedName>
</protein>
<feature type="region of interest" description="Disordered" evidence="8">
    <location>
        <begin position="399"/>
        <end position="442"/>
    </location>
</feature>
<organism evidence="11 12">
    <name type="scientific">Hypholoma sublateritium (strain FD-334 SS-4)</name>
    <dbReference type="NCBI Taxonomy" id="945553"/>
    <lineage>
        <taxon>Eukaryota</taxon>
        <taxon>Fungi</taxon>
        <taxon>Dikarya</taxon>
        <taxon>Basidiomycota</taxon>
        <taxon>Agaricomycotina</taxon>
        <taxon>Agaricomycetes</taxon>
        <taxon>Agaricomycetidae</taxon>
        <taxon>Agaricales</taxon>
        <taxon>Agaricineae</taxon>
        <taxon>Strophariaceae</taxon>
        <taxon>Hypholoma</taxon>
    </lineage>
</organism>
<dbReference type="Proteomes" id="UP000054270">
    <property type="component" value="Unassembled WGS sequence"/>
</dbReference>
<dbReference type="CDD" id="cd23023">
    <property type="entry name" value="zf-HIT_BCD1"/>
    <property type="match status" value="1"/>
</dbReference>
<evidence type="ECO:0000256" key="6">
    <source>
        <dbReference type="ARBA" id="ARBA00049654"/>
    </source>
</evidence>
<dbReference type="OMA" id="VPMNQYG"/>
<feature type="compositionally biased region" description="Basic and acidic residues" evidence="8">
    <location>
        <begin position="139"/>
        <end position="153"/>
    </location>
</feature>
<dbReference type="Gene3D" id="3.30.60.190">
    <property type="match status" value="1"/>
</dbReference>
<sequence>MATRTPLHPSLPPKPQSSEADPVAQVSYNSALTHNTSSSSSSSRQRMCTVCAAQLAKYTCPGCATGTCSVRCAGAHKRATGCSGERNKAQYVPLNEYTWGKMMDDYTFLEDMGRKVEDWGKEIVKGGYMAGGGAGAMADRGRGRGRGRGERGRGRGRGGASGATPAKTKRDILRMQLQVQDIEMETLSVGMERRKVNQSTWDFRNQTALLTIEFKLYKPKDPLAPSSTPREPPFTLLTHKNNIKTVLIQILRTHIHERSHSKKDSTHPEWVKRLVYPDPDDPESFEHPKCVMAAQLDPLAVRDPRVKSASYSLDPSQPLASALRHTEFVEFPTIEIWDEFTGTILDTEGMIRQRQEDSAVKRRKLNPKAGKATIAGLLGGYGSDEEEEEALEPPNALSTIHNYSASDDEQPSAAGPEDENVEMEDGGLEGSDDDDGDVQVDPVALLELLRAAGGGGEISALDGQDTLDWDDGDGAELE</sequence>